<sequence>MLDDTLLYDIMLTLGRIRESDTLYPPIDVPGLYRLLNGISESTYDALKKDCLVYFLLKWYGDGRERNLPRDRLIPPQFAQLAEAYWCLDAAVNVQMAVSLLFDSRLNQDYSSKSLHAISTAADIDPHPLIVRYIRSAEPLLTELNDLSSSQSL</sequence>
<evidence type="ECO:0000256" key="1">
    <source>
        <dbReference type="ARBA" id="ARBA00004123"/>
    </source>
</evidence>
<protein>
    <submittedName>
        <fullName evidence="4">ELYS-like domain-containing protein</fullName>
    </submittedName>
</protein>
<dbReference type="Proteomes" id="UP001163798">
    <property type="component" value="Unassembled WGS sequence"/>
</dbReference>
<dbReference type="AlphaFoldDB" id="A0AA38KEU4"/>
<evidence type="ECO:0000256" key="2">
    <source>
        <dbReference type="ARBA" id="ARBA00023242"/>
    </source>
</evidence>
<keyword evidence="5" id="KW-1185">Reference proteome</keyword>
<dbReference type="Pfam" id="PF13934">
    <property type="entry name" value="ELYS"/>
    <property type="match status" value="1"/>
</dbReference>
<dbReference type="GO" id="GO:0005634">
    <property type="term" value="C:nucleus"/>
    <property type="evidence" value="ECO:0007669"/>
    <property type="project" value="UniProtKB-SubCell"/>
</dbReference>
<keyword evidence="2" id="KW-0539">Nucleus</keyword>
<evidence type="ECO:0000259" key="3">
    <source>
        <dbReference type="Pfam" id="PF13934"/>
    </source>
</evidence>
<organism evidence="4 5">
    <name type="scientific">Lentinula aff. detonsa</name>
    <dbReference type="NCBI Taxonomy" id="2804958"/>
    <lineage>
        <taxon>Eukaryota</taxon>
        <taxon>Fungi</taxon>
        <taxon>Dikarya</taxon>
        <taxon>Basidiomycota</taxon>
        <taxon>Agaricomycotina</taxon>
        <taxon>Agaricomycetes</taxon>
        <taxon>Agaricomycetidae</taxon>
        <taxon>Agaricales</taxon>
        <taxon>Marasmiineae</taxon>
        <taxon>Omphalotaceae</taxon>
        <taxon>Lentinula</taxon>
    </lineage>
</organism>
<accession>A0AA38KEU4</accession>
<comment type="caution">
    <text evidence="4">The sequence shown here is derived from an EMBL/GenBank/DDBJ whole genome shotgun (WGS) entry which is preliminary data.</text>
</comment>
<name>A0AA38KEU4_9AGAR</name>
<proteinExistence type="predicted"/>
<dbReference type="InterPro" id="IPR025151">
    <property type="entry name" value="ELYS_dom"/>
</dbReference>
<dbReference type="EMBL" id="MU793432">
    <property type="protein sequence ID" value="KAJ3783191.1"/>
    <property type="molecule type" value="Genomic_DNA"/>
</dbReference>
<gene>
    <name evidence="4" type="ORF">GGU10DRAFT_58598</name>
</gene>
<evidence type="ECO:0000313" key="4">
    <source>
        <dbReference type="EMBL" id="KAJ3783191.1"/>
    </source>
</evidence>
<feature type="domain" description="ELYS-like" evidence="3">
    <location>
        <begin position="6"/>
        <end position="146"/>
    </location>
</feature>
<comment type="subcellular location">
    <subcellularLocation>
        <location evidence="1">Nucleus</location>
    </subcellularLocation>
</comment>
<evidence type="ECO:0000313" key="5">
    <source>
        <dbReference type="Proteomes" id="UP001163798"/>
    </source>
</evidence>
<reference evidence="4" key="1">
    <citation type="submission" date="2022-08" db="EMBL/GenBank/DDBJ databases">
        <authorList>
            <consortium name="DOE Joint Genome Institute"/>
            <person name="Min B."/>
            <person name="Riley R."/>
            <person name="Sierra-Patev S."/>
            <person name="Naranjo-Ortiz M."/>
            <person name="Looney B."/>
            <person name="Konkel Z."/>
            <person name="Slot J.C."/>
            <person name="Sakamoto Y."/>
            <person name="Steenwyk J.L."/>
            <person name="Rokas A."/>
            <person name="Carro J."/>
            <person name="Camarero S."/>
            <person name="Ferreira P."/>
            <person name="Molpeceres G."/>
            <person name="Ruiz-Duenas F.J."/>
            <person name="Serrano A."/>
            <person name="Henrissat B."/>
            <person name="Drula E."/>
            <person name="Hughes K.W."/>
            <person name="Mata J.L."/>
            <person name="Ishikawa N.K."/>
            <person name="Vargas-Isla R."/>
            <person name="Ushijima S."/>
            <person name="Smith C.A."/>
            <person name="Ahrendt S."/>
            <person name="Andreopoulos W."/>
            <person name="He G."/>
            <person name="Labutti K."/>
            <person name="Lipzen A."/>
            <person name="Ng V."/>
            <person name="Sandor L."/>
            <person name="Barry K."/>
            <person name="Martinez A.T."/>
            <person name="Xiao Y."/>
            <person name="Gibbons J.G."/>
            <person name="Terashima K."/>
            <person name="Hibbett D.S."/>
            <person name="Grigoriev I.V."/>
        </authorList>
    </citation>
    <scope>NUCLEOTIDE SEQUENCE</scope>
    <source>
        <strain evidence="4">TFB10291</strain>
    </source>
</reference>